<protein>
    <recommendedName>
        <fullName evidence="3">DUF5318 domain-containing protein</fullName>
    </recommendedName>
</protein>
<sequence>MAVSFKHVISHEWERAQHLRKYRAGLIEKDALCDADFLLRAAAKHHGIDMVRKCPLCGEAMRLTKWVYGEALGRRAGSARSDEEIAEFVAEGIEFTVHKVEVCTACRWNHLLAAATAYDEG</sequence>
<name>A0A2A4AMY3_9CORY</name>
<comment type="caution">
    <text evidence="1">The sequence shown here is derived from an EMBL/GenBank/DDBJ whole genome shotgun (WGS) entry which is preliminary data.</text>
</comment>
<evidence type="ECO:0000313" key="1">
    <source>
        <dbReference type="EMBL" id="PCC83566.1"/>
    </source>
</evidence>
<dbReference type="Proteomes" id="UP000218690">
    <property type="component" value="Unassembled WGS sequence"/>
</dbReference>
<gene>
    <name evidence="1" type="ORF">COM45_02080</name>
</gene>
<proteinExistence type="predicted"/>
<dbReference type="InterPro" id="IPR035169">
    <property type="entry name" value="DUF5318"/>
</dbReference>
<dbReference type="AlphaFoldDB" id="A0A2A4AMY3"/>
<reference evidence="1 2" key="1">
    <citation type="submission" date="2017-09" db="EMBL/GenBank/DDBJ databases">
        <title>Draft Genome Sequence of Corynebacterium accolens AH4003.</title>
        <authorList>
            <person name="Chen Y."/>
            <person name="Oosthuysen W.F."/>
            <person name="Kelley S."/>
            <person name="Horswill A."/>
        </authorList>
    </citation>
    <scope>NUCLEOTIDE SEQUENCE [LARGE SCALE GENOMIC DNA]</scope>
    <source>
        <strain evidence="1 2">AH4003</strain>
    </source>
</reference>
<evidence type="ECO:0000313" key="2">
    <source>
        <dbReference type="Proteomes" id="UP000218690"/>
    </source>
</evidence>
<dbReference type="EMBL" id="NWBP01000010">
    <property type="protein sequence ID" value="PCC83566.1"/>
    <property type="molecule type" value="Genomic_DNA"/>
</dbReference>
<organism evidence="1 2">
    <name type="scientific">Corynebacterium accolens</name>
    <dbReference type="NCBI Taxonomy" id="38284"/>
    <lineage>
        <taxon>Bacteria</taxon>
        <taxon>Bacillati</taxon>
        <taxon>Actinomycetota</taxon>
        <taxon>Actinomycetes</taxon>
        <taxon>Mycobacteriales</taxon>
        <taxon>Corynebacteriaceae</taxon>
        <taxon>Corynebacterium</taxon>
    </lineage>
</organism>
<accession>A0A2A4AMY3</accession>
<dbReference type="Pfam" id="PF17249">
    <property type="entry name" value="DUF5318"/>
    <property type="match status" value="1"/>
</dbReference>
<evidence type="ECO:0008006" key="3">
    <source>
        <dbReference type="Google" id="ProtNLM"/>
    </source>
</evidence>